<dbReference type="Gene3D" id="3.20.20.70">
    <property type="entry name" value="Aldolase class I"/>
    <property type="match status" value="1"/>
</dbReference>
<dbReference type="PROSITE" id="PS00512">
    <property type="entry name" value="ALPHA_GALACTOSIDASE"/>
    <property type="match status" value="1"/>
</dbReference>
<dbReference type="Pfam" id="PF02065">
    <property type="entry name" value="Melibiase"/>
    <property type="match status" value="1"/>
</dbReference>
<name>A0A5C8UUZ9_9MICO</name>
<evidence type="ECO:0000256" key="1">
    <source>
        <dbReference type="ARBA" id="ARBA00001255"/>
    </source>
</evidence>
<keyword evidence="4" id="KW-0326">Glycosidase</keyword>
<dbReference type="AlphaFoldDB" id="A0A5C8UUZ9"/>
<dbReference type="EMBL" id="VRMG01000003">
    <property type="protein sequence ID" value="TXN32474.1"/>
    <property type="molecule type" value="Genomic_DNA"/>
</dbReference>
<evidence type="ECO:0000313" key="7">
    <source>
        <dbReference type="Proteomes" id="UP000321379"/>
    </source>
</evidence>
<dbReference type="PANTHER" id="PTHR43053">
    <property type="entry name" value="GLYCOSIDASE FAMILY 31"/>
    <property type="match status" value="1"/>
</dbReference>
<dbReference type="CDD" id="cd14791">
    <property type="entry name" value="GH36"/>
    <property type="match status" value="1"/>
</dbReference>
<feature type="domain" description="Glycosyl hydrolase family 36 N-terminal" evidence="5">
    <location>
        <begin position="27"/>
        <end position="266"/>
    </location>
</feature>
<dbReference type="Proteomes" id="UP000321379">
    <property type="component" value="Unassembled WGS sequence"/>
</dbReference>
<dbReference type="InterPro" id="IPR017853">
    <property type="entry name" value="GH"/>
</dbReference>
<dbReference type="PANTHER" id="PTHR43053:SF3">
    <property type="entry name" value="ALPHA-GALACTOSIDASE C-RELATED"/>
    <property type="match status" value="1"/>
</dbReference>
<dbReference type="InterPro" id="IPR000111">
    <property type="entry name" value="Glyco_hydro_27/36_CS"/>
</dbReference>
<dbReference type="Pfam" id="PF16875">
    <property type="entry name" value="Glyco_hydro_36N"/>
    <property type="match status" value="1"/>
</dbReference>
<accession>A0A5C8UUZ9</accession>
<comment type="caution">
    <text evidence="6">The sequence shown here is derived from an EMBL/GenBank/DDBJ whole genome shotgun (WGS) entry which is preliminary data.</text>
</comment>
<dbReference type="InterPro" id="IPR002252">
    <property type="entry name" value="Glyco_hydro_36"/>
</dbReference>
<evidence type="ECO:0000259" key="5">
    <source>
        <dbReference type="Pfam" id="PF16875"/>
    </source>
</evidence>
<dbReference type="EC" id="3.2.1.22" evidence="2"/>
<evidence type="ECO:0000256" key="3">
    <source>
        <dbReference type="ARBA" id="ARBA00022801"/>
    </source>
</evidence>
<dbReference type="InterPro" id="IPR038417">
    <property type="entry name" value="Alpga-gal_N_sf"/>
</dbReference>
<sequence length="727" mass="79657">MQNRSDELIHLRAAGVSLVMDATGTVPRVIHWGGDLGPLDDAGLEGIRLTASTAQLNNAPDEPRVFSIWPTEFEGWSGTQALGGHLAGTATTPRPVLSHTRLDAQDDGGAVTFTLADAETGLDIDVEYRLTPDGVLEVQSTVTRPAAPDGVYDLASLSTMMPVPSRATEIADFTGKWARERSPQRLPVRDGAHSREVRRGKPGVDSPYLLMVGTPAFGFRRGEVWAMHVAYSGDQRWFVERLPEGAGAHSSVIGGGELLRAGEVRLRPGESYASPRMLFVWSSDGMDGVADRLHARLRRRAQHPSSPRPLVLNTWEAVYFDHRLDRLAELVDRAAAIGIERVVLDDGWFAGRRDDSAGLGDWTVDDDVWPLGLRPLVDRIRDRGMQFGLWFEPEMTNLDSELARTHPDWLLAPSSGVGLSSRHQYVVNIAHPEAWAYLLERIDALVTEYSIDFLKWDHNRDLNEAVSRTGGGDRPGVRAQTIALYALIDELKARHPGLEIETCASGGGRIDLGVLERTDRVWASDCNDPVERQSIQQWTSLLLPPELIGSHVGAPRSHTTGRVADAPFRLATTLFAHAGVEWDLTECTEDELETLRAWSALYREFRPLIHHGRTVHADLAHEATLLHGSVAVDGSRALYCWARLATSAPGQSGRVPLPGLDPARGYRIRVREDLGRASLHQGGGPAWFDAARAGWVDLPGSVLAAAGLPMPTLNPAQAILFEVDEVR</sequence>
<dbReference type="Gene3D" id="2.70.98.60">
    <property type="entry name" value="alpha-galactosidase from lactobacil brevis"/>
    <property type="match status" value="1"/>
</dbReference>
<reference evidence="6 7" key="1">
    <citation type="submission" date="2019-08" db="EMBL/GenBank/DDBJ databases">
        <title>Bacterial whole genome sequence for Glaciihabitans sp. CHu50b-6-2.</title>
        <authorList>
            <person name="Jin L."/>
        </authorList>
    </citation>
    <scope>NUCLEOTIDE SEQUENCE [LARGE SCALE GENOMIC DNA]</scope>
    <source>
        <strain evidence="6 7">CHu50b-6-2</strain>
    </source>
</reference>
<dbReference type="SUPFAM" id="SSF51445">
    <property type="entry name" value="(Trans)glycosidases"/>
    <property type="match status" value="1"/>
</dbReference>
<dbReference type="PRINTS" id="PR00743">
    <property type="entry name" value="GLHYDRLASE36"/>
</dbReference>
<evidence type="ECO:0000256" key="4">
    <source>
        <dbReference type="ARBA" id="ARBA00023295"/>
    </source>
</evidence>
<dbReference type="GO" id="GO:0004557">
    <property type="term" value="F:alpha-galactosidase activity"/>
    <property type="evidence" value="ECO:0007669"/>
    <property type="project" value="UniProtKB-EC"/>
</dbReference>
<evidence type="ECO:0000256" key="2">
    <source>
        <dbReference type="ARBA" id="ARBA00012755"/>
    </source>
</evidence>
<dbReference type="InterPro" id="IPR050985">
    <property type="entry name" value="Alpha-glycosidase_related"/>
</dbReference>
<dbReference type="RefSeq" id="WP_147782021.1">
    <property type="nucleotide sequence ID" value="NZ_VRMG01000003.1"/>
</dbReference>
<proteinExistence type="predicted"/>
<dbReference type="FunFam" id="3.20.20.70:FF:000118">
    <property type="entry name" value="Alpha-galactosidase"/>
    <property type="match status" value="1"/>
</dbReference>
<gene>
    <name evidence="6" type="ORF">FVP33_02400</name>
</gene>
<dbReference type="InterPro" id="IPR013785">
    <property type="entry name" value="Aldolase_TIM"/>
</dbReference>
<keyword evidence="3" id="KW-0378">Hydrolase</keyword>
<comment type="catalytic activity">
    <reaction evidence="1">
        <text>Hydrolysis of terminal, non-reducing alpha-D-galactose residues in alpha-D-galactosides, including galactose oligosaccharides, galactomannans and galactolipids.</text>
        <dbReference type="EC" id="3.2.1.22"/>
    </reaction>
</comment>
<organism evidence="6 7">
    <name type="scientific">Lacisediminihabitans profunda</name>
    <dbReference type="NCBI Taxonomy" id="2594790"/>
    <lineage>
        <taxon>Bacteria</taxon>
        <taxon>Bacillati</taxon>
        <taxon>Actinomycetota</taxon>
        <taxon>Actinomycetes</taxon>
        <taxon>Micrococcales</taxon>
        <taxon>Microbacteriaceae</taxon>
        <taxon>Lacisediminihabitans</taxon>
    </lineage>
</organism>
<protein>
    <recommendedName>
        <fullName evidence="2">alpha-galactosidase</fullName>
        <ecNumber evidence="2">3.2.1.22</ecNumber>
    </recommendedName>
</protein>
<keyword evidence="7" id="KW-1185">Reference proteome</keyword>
<dbReference type="InterPro" id="IPR031704">
    <property type="entry name" value="Glyco_hydro_36_N"/>
</dbReference>
<evidence type="ECO:0000313" key="6">
    <source>
        <dbReference type="EMBL" id="TXN32474.1"/>
    </source>
</evidence>
<dbReference type="GO" id="GO:0016052">
    <property type="term" value="P:carbohydrate catabolic process"/>
    <property type="evidence" value="ECO:0007669"/>
    <property type="project" value="InterPro"/>
</dbReference>